<dbReference type="SUPFAM" id="SSF48366">
    <property type="entry name" value="Ras GEF"/>
    <property type="match status" value="1"/>
</dbReference>
<evidence type="ECO:0000313" key="5">
    <source>
        <dbReference type="Proteomes" id="UP000887013"/>
    </source>
</evidence>
<comment type="caution">
    <text evidence="4">The sequence shown here is derived from an EMBL/GenBank/DDBJ whole genome shotgun (WGS) entry which is preliminary data.</text>
</comment>
<protein>
    <recommendedName>
        <fullName evidence="3">Ras-GEF domain-containing protein</fullName>
    </recommendedName>
</protein>
<dbReference type="InterPro" id="IPR001895">
    <property type="entry name" value="RASGEF_cat_dom"/>
</dbReference>
<keyword evidence="5" id="KW-1185">Reference proteome</keyword>
<proteinExistence type="predicted"/>
<feature type="domain" description="Ras-GEF" evidence="3">
    <location>
        <begin position="1"/>
        <end position="101"/>
    </location>
</feature>
<sequence>MYPPYHSPSRNIGSRFIQIAEVFHQLRNFHSGFAILSTLCKSPVERVKITWSRIPKSRRRTFRNLCELLSGQDSFKTLRELMDSSRGLCIPYTRTALEGRH</sequence>
<dbReference type="InterPro" id="IPR008937">
    <property type="entry name" value="Ras-like_GEF"/>
</dbReference>
<dbReference type="PANTHER" id="PTHR23113:SF99">
    <property type="entry name" value="RASGEF DOMAIN-CONTAINING PROTEIN"/>
    <property type="match status" value="1"/>
</dbReference>
<dbReference type="GO" id="GO:0007265">
    <property type="term" value="P:Ras protein signal transduction"/>
    <property type="evidence" value="ECO:0007669"/>
    <property type="project" value="TreeGrafter"/>
</dbReference>
<dbReference type="Gene3D" id="1.10.840.10">
    <property type="entry name" value="Ras guanine-nucleotide exchange factors catalytic domain"/>
    <property type="match status" value="1"/>
</dbReference>
<evidence type="ECO:0000259" key="3">
    <source>
        <dbReference type="PROSITE" id="PS50009"/>
    </source>
</evidence>
<organism evidence="4 5">
    <name type="scientific">Nephila pilipes</name>
    <name type="common">Giant wood spider</name>
    <name type="synonym">Nephila maculata</name>
    <dbReference type="NCBI Taxonomy" id="299642"/>
    <lineage>
        <taxon>Eukaryota</taxon>
        <taxon>Metazoa</taxon>
        <taxon>Ecdysozoa</taxon>
        <taxon>Arthropoda</taxon>
        <taxon>Chelicerata</taxon>
        <taxon>Arachnida</taxon>
        <taxon>Araneae</taxon>
        <taxon>Araneomorphae</taxon>
        <taxon>Entelegynae</taxon>
        <taxon>Araneoidea</taxon>
        <taxon>Nephilidae</taxon>
        <taxon>Nephila</taxon>
    </lineage>
</organism>
<dbReference type="Pfam" id="PF00617">
    <property type="entry name" value="RasGEF"/>
    <property type="match status" value="1"/>
</dbReference>
<evidence type="ECO:0000256" key="2">
    <source>
        <dbReference type="PROSITE-ProRule" id="PRU00168"/>
    </source>
</evidence>
<keyword evidence="1 2" id="KW-0344">Guanine-nucleotide releasing factor</keyword>
<dbReference type="EMBL" id="BMAW01060795">
    <property type="protein sequence ID" value="GFT28029.1"/>
    <property type="molecule type" value="Genomic_DNA"/>
</dbReference>
<dbReference type="Proteomes" id="UP000887013">
    <property type="component" value="Unassembled WGS sequence"/>
</dbReference>
<dbReference type="AlphaFoldDB" id="A0A8X6NPT8"/>
<dbReference type="InterPro" id="IPR023578">
    <property type="entry name" value="Ras_GEF_dom_sf"/>
</dbReference>
<reference evidence="4" key="1">
    <citation type="submission" date="2020-08" db="EMBL/GenBank/DDBJ databases">
        <title>Multicomponent nature underlies the extraordinary mechanical properties of spider dragline silk.</title>
        <authorList>
            <person name="Kono N."/>
            <person name="Nakamura H."/>
            <person name="Mori M."/>
            <person name="Yoshida Y."/>
            <person name="Ohtoshi R."/>
            <person name="Malay A.D."/>
            <person name="Moran D.A.P."/>
            <person name="Tomita M."/>
            <person name="Numata K."/>
            <person name="Arakawa K."/>
        </authorList>
    </citation>
    <scope>NUCLEOTIDE SEQUENCE</scope>
</reference>
<evidence type="ECO:0000256" key="1">
    <source>
        <dbReference type="ARBA" id="ARBA00022658"/>
    </source>
</evidence>
<name>A0A8X6NPT8_NEPPI</name>
<dbReference type="OrthoDB" id="546434at2759"/>
<accession>A0A8X6NPT8</accession>
<dbReference type="GO" id="GO:0005085">
    <property type="term" value="F:guanyl-nucleotide exchange factor activity"/>
    <property type="evidence" value="ECO:0007669"/>
    <property type="project" value="UniProtKB-KW"/>
</dbReference>
<gene>
    <name evidence="4" type="ORF">NPIL_164751</name>
</gene>
<dbReference type="PANTHER" id="PTHR23113">
    <property type="entry name" value="GUANINE NUCLEOTIDE EXCHANGE FACTOR"/>
    <property type="match status" value="1"/>
</dbReference>
<dbReference type="PROSITE" id="PS50009">
    <property type="entry name" value="RASGEF_CAT"/>
    <property type="match status" value="1"/>
</dbReference>
<dbReference type="InterPro" id="IPR036964">
    <property type="entry name" value="RASGEF_cat_dom_sf"/>
</dbReference>
<evidence type="ECO:0000313" key="4">
    <source>
        <dbReference type="EMBL" id="GFT28029.1"/>
    </source>
</evidence>
<dbReference type="GO" id="GO:0005886">
    <property type="term" value="C:plasma membrane"/>
    <property type="evidence" value="ECO:0007669"/>
    <property type="project" value="TreeGrafter"/>
</dbReference>